<keyword evidence="2" id="KW-1185">Reference proteome</keyword>
<evidence type="ECO:0000313" key="1">
    <source>
        <dbReference type="EMBL" id="MBP2353007.1"/>
    </source>
</evidence>
<evidence type="ECO:0000313" key="2">
    <source>
        <dbReference type="Proteomes" id="UP000755585"/>
    </source>
</evidence>
<gene>
    <name evidence="1" type="ORF">JOF29_004090</name>
</gene>
<dbReference type="Proteomes" id="UP000755585">
    <property type="component" value="Unassembled WGS sequence"/>
</dbReference>
<organism evidence="1 2">
    <name type="scientific">Kribbella aluminosa</name>
    <dbReference type="NCBI Taxonomy" id="416017"/>
    <lineage>
        <taxon>Bacteria</taxon>
        <taxon>Bacillati</taxon>
        <taxon>Actinomycetota</taxon>
        <taxon>Actinomycetes</taxon>
        <taxon>Propionibacteriales</taxon>
        <taxon>Kribbellaceae</taxon>
        <taxon>Kribbella</taxon>
    </lineage>
</organism>
<accession>A0ABS4UMY3</accession>
<comment type="caution">
    <text evidence="1">The sequence shown here is derived from an EMBL/GenBank/DDBJ whole genome shotgun (WGS) entry which is preliminary data.</text>
</comment>
<dbReference type="EMBL" id="JAGINT010000001">
    <property type="protein sequence ID" value="MBP2353007.1"/>
    <property type="molecule type" value="Genomic_DNA"/>
</dbReference>
<reference evidence="1 2" key="1">
    <citation type="submission" date="2021-03" db="EMBL/GenBank/DDBJ databases">
        <title>Sequencing the genomes of 1000 actinobacteria strains.</title>
        <authorList>
            <person name="Klenk H.-P."/>
        </authorList>
    </citation>
    <scope>NUCLEOTIDE SEQUENCE [LARGE SCALE GENOMIC DNA]</scope>
    <source>
        <strain evidence="1 2">DSM 18824</strain>
    </source>
</reference>
<name>A0ABS4UMY3_9ACTN</name>
<protein>
    <recommendedName>
        <fullName evidence="3">TetR family transcriptional regulator</fullName>
    </recommendedName>
</protein>
<sequence>MLDDEPTDGASIADARQAALVLVTGLAADRSFDNGLPVRTAEILNL</sequence>
<evidence type="ECO:0008006" key="3">
    <source>
        <dbReference type="Google" id="ProtNLM"/>
    </source>
</evidence>
<proteinExistence type="predicted"/>